<dbReference type="PROSITE" id="PS51257">
    <property type="entry name" value="PROKAR_LIPOPROTEIN"/>
    <property type="match status" value="1"/>
</dbReference>
<dbReference type="KEGG" id="mmaa:FR932_18445"/>
<dbReference type="AlphaFoldDB" id="A0A5J6WRT2"/>
<reference evidence="1 2" key="1">
    <citation type="submission" date="2019-09" db="EMBL/GenBank/DDBJ databases">
        <title>Hybrid Assembly of the complete Genome of the Deep-Sea Bacterium Moritella marina from long Nanopore and Illumina reads.</title>
        <authorList>
            <person name="Magin S."/>
            <person name="Georgoulis A."/>
            <person name="Papadimitriou K."/>
            <person name="Iliakis G."/>
            <person name="Vorgias C.E."/>
        </authorList>
    </citation>
    <scope>NUCLEOTIDE SEQUENCE [LARGE SCALE GENOMIC DNA]</scope>
    <source>
        <strain evidence="1 2">MP-1</strain>
    </source>
</reference>
<accession>A0A5J6WRT2</accession>
<keyword evidence="2" id="KW-1185">Reference proteome</keyword>
<proteinExistence type="predicted"/>
<dbReference type="RefSeq" id="WP_019442238.1">
    <property type="nucleotide sequence ID" value="NZ_ALOE01000028.1"/>
</dbReference>
<evidence type="ECO:0000313" key="2">
    <source>
        <dbReference type="Proteomes" id="UP000327424"/>
    </source>
</evidence>
<dbReference type="EMBL" id="CP044399">
    <property type="protein sequence ID" value="QFI39645.1"/>
    <property type="molecule type" value="Genomic_DNA"/>
</dbReference>
<sequence length="528" mass="60587">MLRVMTYFCLFLMTGCVQQHYQPIVNDSLYSIGSSNQLPEKRLTIKSSPLDVMTPKGISIVPAKYYTFSGIVTITALQRTIRLCHTEQIFNLQPDHHLIAQIKRLNQTTAYIEFKGQLNQSLNPLHQRAIISIEQLHYLSNQKNNNICKPQNTRPNFEIKGSQPDWVGYGQKNQFTFIIKGLDTKWAIKKSVITKGLHAFVETKNSAGEQLDLSFTGNGCIDSNNNYWQYETKLYLKGKQIVGCGKYPNQQDDTQAWLGHYRYKNNNVTIELALGKHQQANVIYQYSNGKVQTSNGYWHPYGSSGLKLLLTQHQGNKANIVYHFRRDGVRLQASQQWRDNQKYSFNGALFTLDRMTDEAESESFSTANLNTSTRVFQAQDVISPITTTPAINNAIKRYFTMHKTKTDNSKYWFSEYDLTGNGRKDLLVILDWCEDDGCVLLVFENDLNRYKFISRIAQVKAPLQISKTQRHQWQSLLIKDKQRWLQLDFDGISYPSSAKVKQLASDTNFTQVKLFTTALTKSNAIAIE</sequence>
<evidence type="ECO:0008006" key="3">
    <source>
        <dbReference type="Google" id="ProtNLM"/>
    </source>
</evidence>
<evidence type="ECO:0000313" key="1">
    <source>
        <dbReference type="EMBL" id="QFI39645.1"/>
    </source>
</evidence>
<gene>
    <name evidence="1" type="ORF">FR932_18445</name>
</gene>
<organism evidence="1 2">
    <name type="scientific">Moritella marina ATCC 15381</name>
    <dbReference type="NCBI Taxonomy" id="1202962"/>
    <lineage>
        <taxon>Bacteria</taxon>
        <taxon>Pseudomonadati</taxon>
        <taxon>Pseudomonadota</taxon>
        <taxon>Gammaproteobacteria</taxon>
        <taxon>Alteromonadales</taxon>
        <taxon>Moritellaceae</taxon>
        <taxon>Moritella</taxon>
    </lineage>
</organism>
<protein>
    <recommendedName>
        <fullName evidence="3">Lipoprotein</fullName>
    </recommendedName>
</protein>
<dbReference type="Proteomes" id="UP000327424">
    <property type="component" value="Chromosome"/>
</dbReference>
<dbReference type="OrthoDB" id="5348860at2"/>
<name>A0A5J6WRT2_MORMI</name>